<accession>A0A1M4S066</accession>
<dbReference type="AlphaFoldDB" id="A0A1M4S066"/>
<name>A0A1M4S066_9ACTO</name>
<sequence>MGANPAPKLPGVICPEWCTADHQIQSPDDLLHEAPALAVPCVQIQRARGDGSPARSAVPAKLSVVQYQYHGDTETWVYIGDGFSGLDLSLESARRLAAALGSYLTHHN</sequence>
<dbReference type="Proteomes" id="UP000184291">
    <property type="component" value="Unassembled WGS sequence"/>
</dbReference>
<dbReference type="InterPro" id="IPR054202">
    <property type="entry name" value="DUF6907"/>
</dbReference>
<proteinExistence type="predicted"/>
<reference evidence="2" key="1">
    <citation type="submission" date="2016-09" db="EMBL/GenBank/DDBJ databases">
        <authorList>
            <person name="Strepis N."/>
        </authorList>
    </citation>
    <scope>NUCLEOTIDE SEQUENCE [LARGE SCALE GENOMIC DNA]</scope>
</reference>
<keyword evidence="2" id="KW-1185">Reference proteome</keyword>
<dbReference type="Pfam" id="PF21848">
    <property type="entry name" value="DUF6907"/>
    <property type="match status" value="1"/>
</dbReference>
<organism evidence="1 2">
    <name type="scientific">Actinomyces glycerinitolerans</name>
    <dbReference type="NCBI Taxonomy" id="1892869"/>
    <lineage>
        <taxon>Bacteria</taxon>
        <taxon>Bacillati</taxon>
        <taxon>Actinomycetota</taxon>
        <taxon>Actinomycetes</taxon>
        <taxon>Actinomycetales</taxon>
        <taxon>Actinomycetaceae</taxon>
        <taxon>Actinomyces</taxon>
    </lineage>
</organism>
<gene>
    <name evidence="1" type="ORF">ACGLYG10_1792</name>
</gene>
<evidence type="ECO:0000313" key="1">
    <source>
        <dbReference type="EMBL" id="SHE25571.1"/>
    </source>
</evidence>
<evidence type="ECO:0000313" key="2">
    <source>
        <dbReference type="Proteomes" id="UP000184291"/>
    </source>
</evidence>
<dbReference type="EMBL" id="FQTT01000011">
    <property type="protein sequence ID" value="SHE25571.1"/>
    <property type="molecule type" value="Genomic_DNA"/>
</dbReference>
<protein>
    <submittedName>
        <fullName evidence="1">Uncharacterized protein</fullName>
    </submittedName>
</protein>